<reference evidence="1 2" key="1">
    <citation type="submission" date="2016-10" db="EMBL/GenBank/DDBJ databases">
        <title>Genome sequence of Streptomyces sp. MUSC 93.</title>
        <authorList>
            <person name="Lee L.-H."/>
            <person name="Ser H.-L."/>
            <person name="Law J.W.-F."/>
        </authorList>
    </citation>
    <scope>NUCLEOTIDE SEQUENCE [LARGE SCALE GENOMIC DNA]</scope>
    <source>
        <strain evidence="1 2">MUSC 93</strain>
    </source>
</reference>
<proteinExistence type="predicted"/>
<sequence>MTDNSTRATRFAAAYALMRMAADVGDHWIQSDHQAVTKGQHDENEGQSSRAGRIACTAHVATYTATQAAVLYAGSRVLGLRLKPARVAAALALSASTHWWADRRIHLKAVADATGKGNFYNLGGPLGGAYALDQAFHHAVETVAAAIAASK</sequence>
<dbReference type="STRING" id="1428652.BIV24_09090"/>
<accession>A0A1S2PPG2</accession>
<evidence type="ECO:0000313" key="1">
    <source>
        <dbReference type="EMBL" id="OIJ95426.1"/>
    </source>
</evidence>
<comment type="caution">
    <text evidence="1">The sequence shown here is derived from an EMBL/GenBank/DDBJ whole genome shotgun (WGS) entry which is preliminary data.</text>
</comment>
<dbReference type="AlphaFoldDB" id="A0A1S2PPG2"/>
<dbReference type="RefSeq" id="WP_071365694.1">
    <property type="nucleotide sequence ID" value="NZ_MLYP01000023.1"/>
</dbReference>
<keyword evidence="2" id="KW-1185">Reference proteome</keyword>
<organism evidence="1 2">
    <name type="scientific">Streptomyces colonosanans</name>
    <dbReference type="NCBI Taxonomy" id="1428652"/>
    <lineage>
        <taxon>Bacteria</taxon>
        <taxon>Bacillati</taxon>
        <taxon>Actinomycetota</taxon>
        <taxon>Actinomycetes</taxon>
        <taxon>Kitasatosporales</taxon>
        <taxon>Streptomycetaceae</taxon>
        <taxon>Streptomyces</taxon>
    </lineage>
</organism>
<dbReference type="OrthoDB" id="3542456at2"/>
<dbReference type="Proteomes" id="UP000179935">
    <property type="component" value="Unassembled WGS sequence"/>
</dbReference>
<name>A0A1S2PPG2_9ACTN</name>
<evidence type="ECO:0000313" key="2">
    <source>
        <dbReference type="Proteomes" id="UP000179935"/>
    </source>
</evidence>
<gene>
    <name evidence="1" type="ORF">BIV24_09090</name>
</gene>
<dbReference type="EMBL" id="MLYP01000023">
    <property type="protein sequence ID" value="OIJ95426.1"/>
    <property type="molecule type" value="Genomic_DNA"/>
</dbReference>
<protein>
    <submittedName>
        <fullName evidence="1">Uncharacterized protein</fullName>
    </submittedName>
</protein>